<organism evidence="2 3">
    <name type="scientific">Sphagnurus paluster</name>
    <dbReference type="NCBI Taxonomy" id="117069"/>
    <lineage>
        <taxon>Eukaryota</taxon>
        <taxon>Fungi</taxon>
        <taxon>Dikarya</taxon>
        <taxon>Basidiomycota</taxon>
        <taxon>Agaricomycotina</taxon>
        <taxon>Agaricomycetes</taxon>
        <taxon>Agaricomycetidae</taxon>
        <taxon>Agaricales</taxon>
        <taxon>Tricholomatineae</taxon>
        <taxon>Lyophyllaceae</taxon>
        <taxon>Sphagnurus</taxon>
    </lineage>
</organism>
<feature type="region of interest" description="Disordered" evidence="1">
    <location>
        <begin position="1"/>
        <end position="23"/>
    </location>
</feature>
<name>A0A9P7GIS0_9AGAR</name>
<keyword evidence="3" id="KW-1185">Reference proteome</keyword>
<evidence type="ECO:0000256" key="1">
    <source>
        <dbReference type="SAM" id="MobiDB-lite"/>
    </source>
</evidence>
<evidence type="ECO:0000313" key="3">
    <source>
        <dbReference type="Proteomes" id="UP000717328"/>
    </source>
</evidence>
<reference evidence="2" key="2">
    <citation type="submission" date="2021-10" db="EMBL/GenBank/DDBJ databases">
        <title>Phylogenomics reveals ancestral predisposition of the termite-cultivated fungus Termitomyces towards a domesticated lifestyle.</title>
        <authorList>
            <person name="Auxier B."/>
            <person name="Grum-Grzhimaylo A."/>
            <person name="Cardenas M.E."/>
            <person name="Lodge J.D."/>
            <person name="Laessoe T."/>
            <person name="Pedersen O."/>
            <person name="Smith M.E."/>
            <person name="Kuyper T.W."/>
            <person name="Franco-Molano E.A."/>
            <person name="Baroni T.J."/>
            <person name="Aanen D.K."/>
        </authorList>
    </citation>
    <scope>NUCLEOTIDE SEQUENCE</scope>
    <source>
        <strain evidence="2">D49</strain>
    </source>
</reference>
<accession>A0A9P7GIS0</accession>
<sequence length="201" mass="22434">SSLSRSSTVPVGKDNGKQKEDSVEEIPDKILIQTARPAWEIKLPITLKSLHDNQAIEVKALLDSGATGIFIDKATVELNGIQTQPPDAETSDDAEEIYHAIKSTITSLEEEKERTAVELVPEHFHKYLNVFEKKASERMPLWKAWDHAIELKPDFVLKKAKVYPLSPDLELVADLLRHGHNLGAGVDDALHLLHCVNVHEN</sequence>
<gene>
    <name evidence="2" type="ORF">H0H81_004873</name>
</gene>
<feature type="non-terminal residue" evidence="2">
    <location>
        <position position="1"/>
    </location>
</feature>
<evidence type="ECO:0000313" key="2">
    <source>
        <dbReference type="EMBL" id="KAG5649278.1"/>
    </source>
</evidence>
<dbReference type="OrthoDB" id="3262920at2759"/>
<reference evidence="2" key="1">
    <citation type="submission" date="2021-02" db="EMBL/GenBank/DDBJ databases">
        <authorList>
            <person name="Nieuwenhuis M."/>
            <person name="Van De Peppel L.J.J."/>
        </authorList>
    </citation>
    <scope>NUCLEOTIDE SEQUENCE</scope>
    <source>
        <strain evidence="2">D49</strain>
    </source>
</reference>
<proteinExistence type="predicted"/>
<dbReference type="EMBL" id="JABCKI010001237">
    <property type="protein sequence ID" value="KAG5649278.1"/>
    <property type="molecule type" value="Genomic_DNA"/>
</dbReference>
<protein>
    <submittedName>
        <fullName evidence="2">Uncharacterized protein</fullName>
    </submittedName>
</protein>
<comment type="caution">
    <text evidence="2">The sequence shown here is derived from an EMBL/GenBank/DDBJ whole genome shotgun (WGS) entry which is preliminary data.</text>
</comment>
<dbReference type="Proteomes" id="UP000717328">
    <property type="component" value="Unassembled WGS sequence"/>
</dbReference>
<dbReference type="AlphaFoldDB" id="A0A9P7GIS0"/>